<comment type="caution">
    <text evidence="1">The sequence shown here is derived from an EMBL/GenBank/DDBJ whole genome shotgun (WGS) entry which is preliminary data.</text>
</comment>
<reference evidence="1 2" key="1">
    <citation type="submission" date="2017-11" db="EMBL/GenBank/DDBJ databases">
        <title>De novo assembly and phasing of dikaryotic genomes from two isolates of Puccinia coronata f. sp. avenae, the causal agent of oat crown rust.</title>
        <authorList>
            <person name="Miller M.E."/>
            <person name="Zhang Y."/>
            <person name="Omidvar V."/>
            <person name="Sperschneider J."/>
            <person name="Schwessinger B."/>
            <person name="Raley C."/>
            <person name="Palmer J.M."/>
            <person name="Garnica D."/>
            <person name="Upadhyaya N."/>
            <person name="Rathjen J."/>
            <person name="Taylor J.M."/>
            <person name="Park R.F."/>
            <person name="Dodds P.N."/>
            <person name="Hirsch C.D."/>
            <person name="Kianian S.F."/>
            <person name="Figueroa M."/>
        </authorList>
    </citation>
    <scope>NUCLEOTIDE SEQUENCE [LARGE SCALE GENOMIC DNA]</scope>
    <source>
        <strain evidence="1">12SD80</strain>
    </source>
</reference>
<dbReference type="EMBL" id="PGCI01000026">
    <property type="protein sequence ID" value="PLW48117.1"/>
    <property type="molecule type" value="Genomic_DNA"/>
</dbReference>
<proteinExistence type="predicted"/>
<accession>A0A2N5VDQ8</accession>
<protein>
    <submittedName>
        <fullName evidence="1">Uncharacterized protein</fullName>
    </submittedName>
</protein>
<gene>
    <name evidence="1" type="ORF">PCASD_03614</name>
</gene>
<dbReference type="Proteomes" id="UP000235392">
    <property type="component" value="Unassembled WGS sequence"/>
</dbReference>
<evidence type="ECO:0000313" key="2">
    <source>
        <dbReference type="Proteomes" id="UP000235392"/>
    </source>
</evidence>
<dbReference type="AlphaFoldDB" id="A0A2N5VDQ8"/>
<organism evidence="1 2">
    <name type="scientific">Puccinia coronata f. sp. avenae</name>
    <dbReference type="NCBI Taxonomy" id="200324"/>
    <lineage>
        <taxon>Eukaryota</taxon>
        <taxon>Fungi</taxon>
        <taxon>Dikarya</taxon>
        <taxon>Basidiomycota</taxon>
        <taxon>Pucciniomycotina</taxon>
        <taxon>Pucciniomycetes</taxon>
        <taxon>Pucciniales</taxon>
        <taxon>Pucciniaceae</taxon>
        <taxon>Puccinia</taxon>
    </lineage>
</organism>
<name>A0A2N5VDQ8_9BASI</name>
<evidence type="ECO:0000313" key="1">
    <source>
        <dbReference type="EMBL" id="PLW48117.1"/>
    </source>
</evidence>
<sequence length="168" mass="18212">MFKLLIAANCLVNGYISITLIFGVPGALARENTRAQVHPTARKAGSDGHIQVYIGCGHPIQTLAQGHQPSSSGTQWLGTSIELHNSMVVSDIKLCNFMAMLTIKLYNLAGMDIELYNSMAVPNHPHPQLTQWPGTAIELLDSIARPGHGDFKTFMTGDEGIDIMEVTP</sequence>